<dbReference type="Proteomes" id="UP000230233">
    <property type="component" value="Chromosome I"/>
</dbReference>
<evidence type="ECO:0000313" key="3">
    <source>
        <dbReference type="Proteomes" id="UP000230233"/>
    </source>
</evidence>
<protein>
    <recommendedName>
        <fullName evidence="1">Sdz-33 F-box domain-containing protein</fullName>
    </recommendedName>
</protein>
<dbReference type="InterPro" id="IPR012885">
    <property type="entry name" value="F-box_Sdz-33"/>
</dbReference>
<keyword evidence="3" id="KW-1185">Reference proteome</keyword>
<comment type="caution">
    <text evidence="2">The sequence shown here is derived from an EMBL/GenBank/DDBJ whole genome shotgun (WGS) entry which is preliminary data.</text>
</comment>
<evidence type="ECO:0000259" key="1">
    <source>
        <dbReference type="Pfam" id="PF07735"/>
    </source>
</evidence>
<dbReference type="OrthoDB" id="5780629at2759"/>
<feature type="domain" description="Sdz-33 F-box" evidence="1">
    <location>
        <begin position="253"/>
        <end position="308"/>
    </location>
</feature>
<dbReference type="AlphaFoldDB" id="A0A2G5VFR0"/>
<dbReference type="PANTHER" id="PTHR21503:SF50">
    <property type="entry name" value="F-BOX DOMAIN-CONTAINING PROTEIN"/>
    <property type="match status" value="1"/>
</dbReference>
<name>A0A2G5VFR0_9PELO</name>
<evidence type="ECO:0000313" key="2">
    <source>
        <dbReference type="EMBL" id="PIC50562.1"/>
    </source>
</evidence>
<dbReference type="PANTHER" id="PTHR21503">
    <property type="entry name" value="F-BOX-CONTAINING HYPOTHETICAL PROTEIN C.ELEGANS"/>
    <property type="match status" value="1"/>
</dbReference>
<proteinExistence type="predicted"/>
<dbReference type="Pfam" id="PF07735">
    <property type="entry name" value="FBA_2"/>
    <property type="match status" value="1"/>
</dbReference>
<organism evidence="2 3">
    <name type="scientific">Caenorhabditis nigoni</name>
    <dbReference type="NCBI Taxonomy" id="1611254"/>
    <lineage>
        <taxon>Eukaryota</taxon>
        <taxon>Metazoa</taxon>
        <taxon>Ecdysozoa</taxon>
        <taxon>Nematoda</taxon>
        <taxon>Chromadorea</taxon>
        <taxon>Rhabditida</taxon>
        <taxon>Rhabditina</taxon>
        <taxon>Rhabditomorpha</taxon>
        <taxon>Rhabditoidea</taxon>
        <taxon>Rhabditidae</taxon>
        <taxon>Peloderinae</taxon>
        <taxon>Caenorhabditis</taxon>
    </lineage>
</organism>
<reference evidence="3" key="1">
    <citation type="submission" date="2017-10" db="EMBL/GenBank/DDBJ databases">
        <title>Rapid genome shrinkage in a self-fertile nematode reveals novel sperm competition proteins.</title>
        <authorList>
            <person name="Yin D."/>
            <person name="Schwarz E.M."/>
            <person name="Thomas C.G."/>
            <person name="Felde R.L."/>
            <person name="Korf I.F."/>
            <person name="Cutter A.D."/>
            <person name="Schartner C.M."/>
            <person name="Ralston E.J."/>
            <person name="Meyer B.J."/>
            <person name="Haag E.S."/>
        </authorList>
    </citation>
    <scope>NUCLEOTIDE SEQUENCE [LARGE SCALE GENOMIC DNA]</scope>
    <source>
        <strain evidence="3">JU1422</strain>
    </source>
</reference>
<accession>A0A2G5VFR0</accession>
<gene>
    <name evidence="2" type="primary">Cni-T05F1.13</name>
    <name evidence="2" type="synonym">Cnig_chr_I.g1413</name>
    <name evidence="2" type="ORF">B9Z55_001413</name>
</gene>
<sequence length="392" mass="45535">MEEFTSLLDMLSPDMAAGLLKQMNPVDIIELSNVSPQWEHVVKSNQIEIKELHVNLEGMEYHWKEKTCAILGIKPVQRSFVHFLFYYRKEEELKKMLEDPEDPTFVEKVFDDETFVWFLISFTGIEIIELKVDGLGGLLLEKICQVRQTNIQVFTPNPKLALFNVIDHMLRLFTGTIHMVNIADCLPVYDDIIIPILKKKQVNMCKKIMFPYSVEPVSNALASRVMAIPNLHAMECLFKFPDDFRSNKKITIPHVRIGSSAWMTRHCFLNMDCENIVLTDSNFDGKDMNAFVKNWLEGDNRKLRRMQLTWCNPVDWKSKFQNHIMDGIKGNKWKPKDKTRSRYFKIRKGQIDCSSGIDITRSDGAFATIMRDNYSFSFVVWNYPETTSSSSS</sequence>
<dbReference type="EMBL" id="PDUG01000001">
    <property type="protein sequence ID" value="PIC50562.1"/>
    <property type="molecule type" value="Genomic_DNA"/>
</dbReference>